<feature type="domain" description="U3 small nucleolar RNA-associated protein 20 C-terminal" evidence="3">
    <location>
        <begin position="2669"/>
        <end position="2764"/>
    </location>
</feature>
<comment type="caution">
    <text evidence="4">The sequence shown here is derived from an EMBL/GenBank/DDBJ whole genome shotgun (WGS) entry which is preliminary data.</text>
</comment>
<dbReference type="GO" id="GO:0032040">
    <property type="term" value="C:small-subunit processome"/>
    <property type="evidence" value="ECO:0007669"/>
    <property type="project" value="TreeGrafter"/>
</dbReference>
<dbReference type="PANTHER" id="PTHR17695:SF11">
    <property type="entry name" value="SMALL SUBUNIT PROCESSOME COMPONENT 20 HOMOLOG"/>
    <property type="match status" value="1"/>
</dbReference>
<evidence type="ECO:0000259" key="2">
    <source>
        <dbReference type="Pfam" id="PF20416"/>
    </source>
</evidence>
<dbReference type="Proteomes" id="UP000323000">
    <property type="component" value="Chromosome 13"/>
</dbReference>
<dbReference type="SUPFAM" id="SSF48371">
    <property type="entry name" value="ARM repeat"/>
    <property type="match status" value="1"/>
</dbReference>
<accession>A0A5C7GS15</accession>
<dbReference type="InterPro" id="IPR016024">
    <property type="entry name" value="ARM-type_fold"/>
</dbReference>
<dbReference type="Pfam" id="PF23099">
    <property type="entry name" value="UTP20_C"/>
    <property type="match status" value="1"/>
</dbReference>
<evidence type="ECO:0000259" key="3">
    <source>
        <dbReference type="Pfam" id="PF23099"/>
    </source>
</evidence>
<reference evidence="5" key="1">
    <citation type="journal article" date="2019" name="Gigascience">
        <title>De novo genome assembly of the endangered Acer yangbiense, a plant species with extremely small populations endemic to Yunnan Province, China.</title>
        <authorList>
            <person name="Yang J."/>
            <person name="Wariss H.M."/>
            <person name="Tao L."/>
            <person name="Zhang R."/>
            <person name="Yun Q."/>
            <person name="Hollingsworth P."/>
            <person name="Dao Z."/>
            <person name="Luo G."/>
            <person name="Guo H."/>
            <person name="Ma Y."/>
            <person name="Sun W."/>
        </authorList>
    </citation>
    <scope>NUCLEOTIDE SEQUENCE [LARGE SCALE GENOMIC DNA]</scope>
    <source>
        <strain evidence="5">cv. Malutang</strain>
    </source>
</reference>
<feature type="domain" description="U3 small nucleolar RNA-associated protein 20 N-terminal" evidence="1">
    <location>
        <begin position="894"/>
        <end position="1535"/>
    </location>
</feature>
<sequence length="2774" mass="315560">MATASHAAAVKSLNKSPGRRRFVFKTLSQRIEDIDINVFRSLDKLKAEPSEGSSFFRDCLIEWRELNTAEDFISFYEEMMPIVQTLPLILLHKELIFAKLISRLQMKARLSLEPILRLIAALSRDLLEEFFPFLPRLADSLVSLLENGADREPEIIEQIFMSWSYIMMYLQKYLIRDIVNLLKVTAKLRYYPKEYIQEYMAEATSFLLRNAPIEQVKTGIRKIILEVVKKPSTERKLGVIALLYYVMRGTSSGFHSRAEHVLVLLMSNSIFSIGSETIVEVLISAFQRTCDNLGLKELNLMWEHLFQEIIDSVANRSLLHLSRLLSLLIATTQIDNVSQISDYRPLLKLVDLLVHTFMIPSGKGKEIDHLAEVVDKVLQLMLCILDGLYRADDMSTISGFSLQWAPAFELKKSSLLVFIKELLLKDTCLLYTFRVNIISAMNDLIESSQEEVICLLLSFFEKLQMNHQCSTFVDGTSKGGVSRIHSFLQEAICSWISVINNIHDNSSSALIDEAKLVLLWGAIGCYPYFFDVQENSSLLMNLIDALDRLLMNEAEIVAGVRKHTWQSLIGAALASYYKWHLFKNSALEETGKVLHLAKTYKSSLQVLSAAADCLDYVHGTTLQADTSHKKYHPELEAQKAVDAVLIFADNLCHSDKAIRVPTLRILCHYEPLSCEISTNDQPPQKKMKTETGVSHSSLMDYHGCNVIQLLLSIETTPISISTSRKVILLISRIQMSLTTGRIAEAYIPLVLNGIIGILHIRFSYLWSPASECLAVLISKHVELVWNKFVCYFEHCQSIFQTSHDQLDRKSAKLSNKSRDLVERFDLFVSPASESSPHGTVLSLVLQSLQKAPSVVEPWSRQIVPLFLEFLGYCDNNVVSVGSFSSHICKGKEWKGVLKEWLNLLKLMQNPKSFYRGQFLKDVLQNRLLDENDAEIQIKVLDCLLMWKDDFLLPYDQHLKNLIDSKKMREELTTWSLARESNLIEEGHRVHLVPLVVRLLMPKVRKLKTLASRKHASMNLRKAILGFIAQLDVNELPLFFALLIKPLQIIPKGTDGTVDIFWTIPNCSMDEFQELSFFKYFTIENVAALSWKKIHAFLHVIEDVLGVFDELHVKPFLHLLMGCVARVLFSCTSSLDAVKGDRSFLVENNLSSDLTSNEKDNPVGNHALTSSTKQFKDLRSFCLKIVYIVLDNYEDHDFGAEFWDLFFKSVKSLIDAFKYEGSSSEKPSSLFSCFLAMSRSHKLVSLLYRENNLVPDIFSILTVTTASQAIVFSVLKFVQNLLAHEDVDVKRLLLPNLEALICSLHCCFQSATKRKLVKSSGEAEIKIFEVLSKYIKDPLQAKTFVEILLPFLEKGVKDSVVKVLRDIIPVAGTESTKKILSVVSPLLVSVELDMRLCICDLLDALAEADSSVQFPAKLVRELNATSASEMGGLDYDTIINAYKKIGVDLFYTREEDHTLLILSHCVYDMSSEELILRQSAYRSLLAFVEFSSRILDGEKIYDHEVQIINKSCWTRTSIQQVINKFLLKHVGEAMRRGSKVKKEWIDLLREMILKLPQLSNLNSFKDLCSGDAEVDFFKNIIHLQKHRRARALFRFRKVISTSNMSEGFINKVFVPLFFNMLFDAQEENIKKAFIDALASISAHVEWKSYYSLLTRCFQDQEMDKNPQKQKTLLRLFCSILDQFHFSQICSNQEPKDSMDSILCAKNNNATSVAFHGYHSSDLVGEIKTCLLETVLPRVQKILHSASGEVNVDINRAALKLLKLLPGDIMDSQLPSIIQRISNFLKSRSDGIRNGARLALADCLKELGLEYLHFIVKSLGAVLKRGFELHVLGYTLNFILSKNLSIPVSGKLDYCLDALLLVVEKDILGDVSEQKEVEKIASKMIETRKQKSFETLELIAQNITFKTHALKLLSIVTIHLQKHLTPKVKSRFESMLDHIAAGIECNPSVDQTDLFVFIYGLIEDRIKEENGKHEILSNTEAKKHKNDVKGKTIRSGRVIVAKSAGSHLITVFALRLLHKRLKNAKSNQYDEEQLSMLDSFVTLLGNCLSSKFEDVLSESLRCLTPLVCLPLPSLESQADKIKATLLDIAHNSVNSSSPLVQSCLSLLTKLLRSTKITLSSDQLHLLIRFPLFVDLERNPSDVALLLLKAIVNRKLVVPEIYDVIVQVAKLMVTSQAESIRKKCSQILLQFLLDYHLSEKRLLQHFRILRKSLRHLCYYCRYEHSSGREAVLEMLHTIIKKFPQTEVDKQSLSLFFHLVARLVNDHDNKVRSMAGVAIKLLIGRVSPHLLDSILNKCQIWYLGESQQLWGVGAQVALTLLLFHFDASAFLMNAISPEYYSAREWFLDCQRRYRPPMATPMEEAGSPPAPTPMVPDRPPTLKEALASSIFQILWRVLGLSVEVMKTDFQKHLNSILPKTKSILQSAVSVVADGELDLTDESTIPFWKEAYYSLVLLEKILCQFPDIILERDLENIWEATCELLLHPHTWLRNRSNHLIAMYITVVTDATREHHEKQLGTLFLMKPSRLFMISASLCCQLEAQLSFNDAVSSRITQNLVSAICNMHSLKERREYIDPHGYWSTLGESERSLFLKAFQLLDSGKEKGLFLSLISGACDQNDQDDSKDLGFLLVSSLLKKMGKIALLKEDIQMGIVFNSFRLISSEISPDYCRRYASQMLPSLYKVSEGFAGKVISDDMKQLAQEVCDSIKNKLGNQEFIAVYNEMRKSLKVKREKRKREEKVMAVVNPERHAKRKLRISAKHTAHKKRKMMSMKLGRWLH</sequence>
<dbReference type="InterPro" id="IPR057525">
    <property type="entry name" value="UTP20_C"/>
</dbReference>
<dbReference type="InterPro" id="IPR052575">
    <property type="entry name" value="SSU_processome_comp_20"/>
</dbReference>
<gene>
    <name evidence="4" type="ORF">EZV62_026649</name>
</gene>
<feature type="domain" description="U3 small nucleolar RNA-associated protein 20" evidence="2">
    <location>
        <begin position="1746"/>
        <end position="1960"/>
    </location>
</feature>
<proteinExistence type="predicted"/>
<dbReference type="Pfam" id="PF20416">
    <property type="entry name" value="UTP20"/>
    <property type="match status" value="1"/>
</dbReference>
<dbReference type="PANTHER" id="PTHR17695">
    <property type="entry name" value="SMALL SUBUNIT PROCESSOME COMPONENT 20 HOMOLOG"/>
    <property type="match status" value="1"/>
</dbReference>
<evidence type="ECO:0000313" key="5">
    <source>
        <dbReference type="Proteomes" id="UP000323000"/>
    </source>
</evidence>
<dbReference type="Gene3D" id="1.25.10.10">
    <property type="entry name" value="Leucine-rich Repeat Variant"/>
    <property type="match status" value="2"/>
</dbReference>
<dbReference type="InterPro" id="IPR011430">
    <property type="entry name" value="UTP20_N"/>
</dbReference>
<evidence type="ECO:0000259" key="1">
    <source>
        <dbReference type="Pfam" id="PF07539"/>
    </source>
</evidence>
<dbReference type="InterPro" id="IPR046523">
    <property type="entry name" value="UTP20_dom"/>
</dbReference>
<dbReference type="OrthoDB" id="360653at2759"/>
<name>A0A5C7GS15_9ROSI</name>
<dbReference type="GO" id="GO:0030686">
    <property type="term" value="C:90S preribosome"/>
    <property type="evidence" value="ECO:0007669"/>
    <property type="project" value="TreeGrafter"/>
</dbReference>
<protein>
    <submittedName>
        <fullName evidence="4">Uncharacterized protein</fullName>
    </submittedName>
</protein>
<dbReference type="Pfam" id="PF07539">
    <property type="entry name" value="UTP20_N"/>
    <property type="match status" value="1"/>
</dbReference>
<keyword evidence="5" id="KW-1185">Reference proteome</keyword>
<evidence type="ECO:0000313" key="4">
    <source>
        <dbReference type="EMBL" id="TXG47355.1"/>
    </source>
</evidence>
<organism evidence="4 5">
    <name type="scientific">Acer yangbiense</name>
    <dbReference type="NCBI Taxonomy" id="1000413"/>
    <lineage>
        <taxon>Eukaryota</taxon>
        <taxon>Viridiplantae</taxon>
        <taxon>Streptophyta</taxon>
        <taxon>Embryophyta</taxon>
        <taxon>Tracheophyta</taxon>
        <taxon>Spermatophyta</taxon>
        <taxon>Magnoliopsida</taxon>
        <taxon>eudicotyledons</taxon>
        <taxon>Gunneridae</taxon>
        <taxon>Pentapetalae</taxon>
        <taxon>rosids</taxon>
        <taxon>malvids</taxon>
        <taxon>Sapindales</taxon>
        <taxon>Sapindaceae</taxon>
        <taxon>Hippocastanoideae</taxon>
        <taxon>Acereae</taxon>
        <taxon>Acer</taxon>
    </lineage>
</organism>
<dbReference type="InterPro" id="IPR011989">
    <property type="entry name" value="ARM-like"/>
</dbReference>
<dbReference type="EMBL" id="VAHF01000013">
    <property type="protein sequence ID" value="TXG47355.1"/>
    <property type="molecule type" value="Genomic_DNA"/>
</dbReference>